<feature type="region of interest" description="Disordered" evidence="1">
    <location>
        <begin position="1"/>
        <end position="32"/>
    </location>
</feature>
<reference evidence="3" key="1">
    <citation type="submission" date="2021-01" db="EMBL/GenBank/DDBJ databases">
        <authorList>
            <consortium name="Genoscope - CEA"/>
            <person name="William W."/>
        </authorList>
    </citation>
    <scope>NUCLEOTIDE SEQUENCE</scope>
</reference>
<feature type="compositionally biased region" description="Basic and acidic residues" evidence="1">
    <location>
        <begin position="1"/>
        <end position="12"/>
    </location>
</feature>
<gene>
    <name evidence="3" type="ORF">PPRIM_AZ9-3.1.T0380239</name>
</gene>
<organism evidence="3 4">
    <name type="scientific">Paramecium primaurelia</name>
    <dbReference type="NCBI Taxonomy" id="5886"/>
    <lineage>
        <taxon>Eukaryota</taxon>
        <taxon>Sar</taxon>
        <taxon>Alveolata</taxon>
        <taxon>Ciliophora</taxon>
        <taxon>Intramacronucleata</taxon>
        <taxon>Oligohymenophorea</taxon>
        <taxon>Peniculida</taxon>
        <taxon>Parameciidae</taxon>
        <taxon>Paramecium</taxon>
    </lineage>
</organism>
<name>A0A8S1LIZ4_PARPR</name>
<feature type="compositionally biased region" description="Low complexity" evidence="1">
    <location>
        <begin position="14"/>
        <end position="32"/>
    </location>
</feature>
<evidence type="ECO:0000259" key="2">
    <source>
        <dbReference type="Pfam" id="PF13843"/>
    </source>
</evidence>
<dbReference type="PANTHER" id="PTHR46599:SF3">
    <property type="entry name" value="PIGGYBAC TRANSPOSABLE ELEMENT-DERIVED PROTEIN 4"/>
    <property type="match status" value="1"/>
</dbReference>
<dbReference type="AlphaFoldDB" id="A0A8S1LIZ4"/>
<comment type="caution">
    <text evidence="3">The sequence shown here is derived from an EMBL/GenBank/DDBJ whole genome shotgun (WGS) entry which is preliminary data.</text>
</comment>
<dbReference type="InterPro" id="IPR029526">
    <property type="entry name" value="PGBD"/>
</dbReference>
<evidence type="ECO:0000256" key="1">
    <source>
        <dbReference type="SAM" id="MobiDB-lite"/>
    </source>
</evidence>
<protein>
    <recommendedName>
        <fullName evidence="2">PiggyBac transposable element-derived protein domain-containing protein</fullName>
    </recommendedName>
</protein>
<dbReference type="Proteomes" id="UP000688137">
    <property type="component" value="Unassembled WGS sequence"/>
</dbReference>
<evidence type="ECO:0000313" key="3">
    <source>
        <dbReference type="EMBL" id="CAD8066042.1"/>
    </source>
</evidence>
<accession>A0A8S1LIZ4</accession>
<dbReference type="Pfam" id="PF13843">
    <property type="entry name" value="DDE_Tnp_1_7"/>
    <property type="match status" value="1"/>
</dbReference>
<dbReference type="EMBL" id="CAJJDM010000037">
    <property type="protein sequence ID" value="CAD8066042.1"/>
    <property type="molecule type" value="Genomic_DNA"/>
</dbReference>
<dbReference type="PANTHER" id="PTHR46599">
    <property type="entry name" value="PIGGYBAC TRANSPOSABLE ELEMENT-DERIVED PROTEIN 4"/>
    <property type="match status" value="1"/>
</dbReference>
<feature type="domain" description="PiggyBac transposable element-derived protein" evidence="2">
    <location>
        <begin position="138"/>
        <end position="475"/>
    </location>
</feature>
<proteinExistence type="predicted"/>
<dbReference type="OMA" id="KFRISHD"/>
<keyword evidence="4" id="KW-1185">Reference proteome</keyword>
<sequence>MDIEQENDKEIVEDQNQQEQNNDNNNNNNNNEQPAVVVEVNNQKNQINQNVIDCEGQLPAAPIKLDKQEPLKHEHAPGQNIRSEQLRLQVGKKLAENPDFYSKSKWQSINASSTTTKQLPFQGERNAYNFWKSQVTNDAKDIYYSLFHRQIVQSILKMINDQMKDHFSEQHEKDVKKRLFKLDQIYEYFGVKILMGYNRMPDPEDYFNDKLPFRNKIGELIKVGRFKFLEQNTNLRDEVMIQAKYHNLKQEDVEKKFKVEGEVYSYLTKKLNKKFRISHDAGQCLAVIKNNLFEAQDLQGRSIECILLMDVQTQYIIAIRFCFRENISNTIFNMLDPYKHKNHKLYFQQELLTLEQVQILVEFFAIYSCGILASTTQTQKIDFKDGLVTNNHVMLLKLLTPNQADFKVFASTADGFHRNTSQDKKSYAVVIYQEYIKLVEQYPALSDAYKCLFSSATVNGAIYTEMQEIVIWNSFIAFKSIQKVNSQINFLEFRLTLAKQLLRTKMKNIPNVSETHHNLQTAQPRYSTIGIVTDIMGSFNPQDMELLPKINFHVPRKCNPPAKLQNKLVCLVCKKVPTEMVECESCSEISGKLITLCASECFSLFHQEPKKYVQSAMDLPVLQQSAQFEQSTLGNSEAYQQSYMNRQSK</sequence>
<evidence type="ECO:0000313" key="4">
    <source>
        <dbReference type="Proteomes" id="UP000688137"/>
    </source>
</evidence>